<dbReference type="Proteomes" id="UP001336835">
    <property type="component" value="Unassembled WGS sequence"/>
</dbReference>
<dbReference type="InterPro" id="IPR013783">
    <property type="entry name" value="Ig-like_fold"/>
</dbReference>
<dbReference type="RefSeq" id="WP_330108138.1">
    <property type="nucleotide sequence ID" value="NZ_JAZDQT010000002.1"/>
</dbReference>
<feature type="domain" description="Immunoglobulin" evidence="1">
    <location>
        <begin position="1052"/>
        <end position="1138"/>
    </location>
</feature>
<comment type="caution">
    <text evidence="2">The sequence shown here is derived from an EMBL/GenBank/DDBJ whole genome shotgun (WGS) entry which is preliminary data.</text>
</comment>
<dbReference type="InterPro" id="IPR044016">
    <property type="entry name" value="Big_13"/>
</dbReference>
<dbReference type="Pfam" id="PF19077">
    <property type="entry name" value="Big_13"/>
    <property type="match status" value="2"/>
</dbReference>
<feature type="domain" description="Immunoglobulin" evidence="1">
    <location>
        <begin position="862"/>
        <end position="948"/>
    </location>
</feature>
<gene>
    <name evidence="2" type="ORF">VRU48_11920</name>
</gene>
<dbReference type="Gene3D" id="3.30.160.710">
    <property type="match status" value="1"/>
</dbReference>
<dbReference type="SMART" id="SM00409">
    <property type="entry name" value="IG"/>
    <property type="match status" value="8"/>
</dbReference>
<dbReference type="InterPro" id="IPR041286">
    <property type="entry name" value="MBG_2"/>
</dbReference>
<evidence type="ECO:0000313" key="3">
    <source>
        <dbReference type="Proteomes" id="UP001336835"/>
    </source>
</evidence>
<proteinExistence type="predicted"/>
<feature type="domain" description="Immunoglobulin" evidence="1">
    <location>
        <begin position="672"/>
        <end position="758"/>
    </location>
</feature>
<dbReference type="InterPro" id="IPR003599">
    <property type="entry name" value="Ig_sub"/>
</dbReference>
<dbReference type="InterPro" id="IPR026341">
    <property type="entry name" value="T9SS_type_B"/>
</dbReference>
<evidence type="ECO:0000259" key="1">
    <source>
        <dbReference type="SMART" id="SM00409"/>
    </source>
</evidence>
<organism evidence="2 3">
    <name type="scientific">Pedobacter albus</name>
    <dbReference type="NCBI Taxonomy" id="3113905"/>
    <lineage>
        <taxon>Bacteria</taxon>
        <taxon>Pseudomonadati</taxon>
        <taxon>Bacteroidota</taxon>
        <taxon>Sphingobacteriia</taxon>
        <taxon>Sphingobacteriales</taxon>
        <taxon>Sphingobacteriaceae</taxon>
        <taxon>Pedobacter</taxon>
    </lineage>
</organism>
<keyword evidence="3" id="KW-1185">Reference proteome</keyword>
<dbReference type="SUPFAM" id="SSF48726">
    <property type="entry name" value="Immunoglobulin"/>
    <property type="match status" value="1"/>
</dbReference>
<name>A0ABU7I8Q1_9SPHI</name>
<feature type="domain" description="Immunoglobulin" evidence="1">
    <location>
        <begin position="957"/>
        <end position="1043"/>
    </location>
</feature>
<dbReference type="EMBL" id="JAZDQT010000002">
    <property type="protein sequence ID" value="MEE1945818.1"/>
    <property type="molecule type" value="Genomic_DNA"/>
</dbReference>
<sequence length="2535" mass="256984">MPPTIGKPSSAIATDAISKAKPNSLARFAPTTYDFENIGNGGTTFTSSSKSFKLTNTFKGVVFPNLGSGSPPSGGYGDTGINTVKSGNVGGVQTVNGETFRLVSLDVWPSADQGGSVLAYGASIQIIGKKGGVQVATGTYTSATFNQTPIAQGGAWHRVTITGALATTDIDQFEVVLQGAQNYMAIDQFVYDNLSATPVLLSTSPTLTFNSTTGFVNNIAEDGQGGSTPISDINIQTYAINSSAVKLTANALEYHDGTQNGWTSYPAIITYGQGSFYGWAIKSSDGSNFSLQSLNFMDWGEQTGINFKIEAFDNGVSKGNLSFLGNTNVSFIPLSQTSGNANYLLPASFGNVDEVRFYRADGVDSYIAFNGIKVGTAVATPSPTIPGQPSSSTICAGANTSFSVTVNNATSYQWQVNTGSGFNNVVDGGVYSGAGTTTLTVTGATAAMNGYLYRFVATGSGSATSINAILTVNSAPVITAQPSASTICASANTTFSAAASNATGYQWQVDQGAGFGNVPNVAPYSGTTSATLTITGATAGLNGYSYRVVATGSCTPVAVSNSAALTVNSAPVITTQPNNATACLGSNTSFTVVASNATGYQWQVNTGSGFTSITNGAPYSGATSATLTITGATAGMNGYIYRVVVSGACTPAATSGSRTLTIAQAPSITAQPSARTICAGVNTTFSATALNATGYQWQVDQGAGFTNISNGAPYSGATTSTLTLTGATAGMNGYVYRLVATGTCTPDATSNSAALTVNSAPSITTQPSNTTACLGSNTSFTVAASNTTSYQWQVNQGGGFTNISNGGAYSGATSATLTITGATAGLNGYTYRVLVSGSCTPSATSNSATLTISLAPAITAQPSASTICAGAATTFTATASNATGYQWQVDQGAGFSNIADGGVYSGAATATLTLTGTTAGMNGYAYRLVAMGSCTPNATSNSAALTVNSAPAITAQPSASTICAGSNTTFTVTASNATGYQWQVDQGGGFNNITNGVPYSGATSATLTITGATAGLNGYIYRVVATGACTPNATSNAAALTVNSVPAITAQPSNKSIFTSANTTFTVTASNATGYQWQVDQGGGFNNITNGAPYSGANTATLTITGATIGMNGYVYRVIATGFCTPAAVSSAATLSVAIPAPVVTSVSVPTNGTYKMDDPLTFIVNFSNTVTVTGTPSLSLIIGSTTKQASYVSGSGTSALVFTYAVASGDLDNNGIAINTLALNGGTIKNGTDDAVLTLNSVGSTAAVLVDAVQPVVVSINRVGTTPTNAATLDYTVTFSRNITGVDITDFSIFNIGTANGTITSISGSGTTYTITVGSTTGLGTLRLDLKNSGTGITDVVGNPINGGYTGGQSYTIDRVPPIAPSIPDLIAADDTGISNTDNITNKNILTFTGTGAEANALVRLYVDGVEKGSANANGSGDWSVTTSTLTEGNHAITAKVEDAVGNLGAASATLNITIDRTAPNAPLVSSPANGSIIYTGAPAIGGTAEVNSSIDVIIDGSTISNATATDASGNWTYTPTVALTDGAHTVKVTAADIAGNVSPQSNSNTFTIDLSSTINVSGTITAMSTTYATASAPKAFSVAATNLAGSILLTPPTGFELSADNASFSNTLTIGSAGTLSSTPVYVRLKAGINAANNYNGNIVLSSSGAVNKTIAIATSTVSPKPITVAAVAGNKVYGNVDPLKTYTVVPALETGDSFIGSLSRTAGENVGNYTITQGTLSAGGNYLITYNAALFNIATRPITIIADAKSKTYGDADPALTYALTGSLAFSDTFAGALTRNPGQNVGAYAITQGTLALSSNYVLTYVGANLSIGAKTITVTADAKNKTYGDLDPALTYAFSPALAFTDTFVGSLSRAAGENVGAYAINQGTLALSSNYVLAYTNANLNIGVKTIAVTADAKNKTYGDLDPALTYAFSPALAFTDAFTGSLSRTAGENVGTYGINQGSLVLNGNYALTYTGANLSIGTKAITVIADAKSKTYGDLDPALTYTFSPALAFSDAFAGSLSRTAGENVGTYGINQGSLALSGNYVLTYTGANLSIGAKAITVVADAKNKTYGNADPALTYTFNPALVSGDNFTGALSRTAGENIGTYAINQNSLALNGNYILNYTGANLTIGAKTITVIADAKSKIYGSADPALTYTFSPALISGDSFTGAISRATGENVGTYAIGQNTLALSSNYILNYTGANLAITKKPLDVIAGNASKTYNGLAFNGGNGVTYSGFVGTDNATNSLTGTLTYTGTAQGAINAGTYVITPAGYASANYQPNYVSGNLTVNKAALTAKADDKARCYGQPNPAFTVTYTGFVNGETASALATAPALTTTANGNSIANSYPINITGAVSNNYTFTYQNGTLTINPLPIVNITSSKGASLSKGETTVLAATGGISYVWATANGIVSGQNTASLTVRPSATTTYMVTATNATGCSDVQYITIEVRDDYQAINATNILTPNGDGVNDKWVVENIDQYPNNEVKIFDKAGRVLYGKKGYDNSWDATINGLPLNEGTYFYIIDFGPGKLKKKGFITVVRESK</sequence>
<protein>
    <submittedName>
        <fullName evidence="2">MBG domain-containing protein</fullName>
    </submittedName>
</protein>
<evidence type="ECO:0000313" key="2">
    <source>
        <dbReference type="EMBL" id="MEE1945818.1"/>
    </source>
</evidence>
<reference evidence="2 3" key="1">
    <citation type="submission" date="2024-01" db="EMBL/GenBank/DDBJ databases">
        <title>Pedobacter sp. nov., isolated from fresh soil.</title>
        <authorList>
            <person name="Le N.T.T."/>
        </authorList>
    </citation>
    <scope>NUCLEOTIDE SEQUENCE [LARGE SCALE GENOMIC DNA]</scope>
    <source>
        <strain evidence="2 3">KR3-3</strain>
    </source>
</reference>
<feature type="domain" description="Immunoglobulin" evidence="1">
    <location>
        <begin position="389"/>
        <end position="473"/>
    </location>
</feature>
<accession>A0ABU7I8Q1</accession>
<feature type="domain" description="Immunoglobulin" evidence="1">
    <location>
        <begin position="482"/>
        <end position="568"/>
    </location>
</feature>
<dbReference type="Gene3D" id="2.60.40.10">
    <property type="entry name" value="Immunoglobulins"/>
    <property type="match status" value="10"/>
</dbReference>
<dbReference type="Pfam" id="PF13585">
    <property type="entry name" value="CHU_C"/>
    <property type="match status" value="1"/>
</dbReference>
<dbReference type="NCBIfam" id="TIGR04131">
    <property type="entry name" value="Bac_Flav_CTERM"/>
    <property type="match status" value="1"/>
</dbReference>
<feature type="domain" description="Immunoglobulin" evidence="1">
    <location>
        <begin position="767"/>
        <end position="853"/>
    </location>
</feature>
<dbReference type="InterPro" id="IPR036179">
    <property type="entry name" value="Ig-like_dom_sf"/>
</dbReference>
<dbReference type="Pfam" id="PF18676">
    <property type="entry name" value="MBG_2"/>
    <property type="match status" value="9"/>
</dbReference>
<feature type="domain" description="Immunoglobulin" evidence="1">
    <location>
        <begin position="577"/>
        <end position="663"/>
    </location>
</feature>